<reference evidence="2" key="1">
    <citation type="submission" date="2016-06" db="EMBL/GenBank/DDBJ databases">
        <title>Parallel loss of symbiosis genes in relatives of nitrogen-fixing non-legume Parasponia.</title>
        <authorList>
            <person name="Van Velzen R."/>
            <person name="Holmer R."/>
            <person name="Bu F."/>
            <person name="Rutten L."/>
            <person name="Van Zeijl A."/>
            <person name="Liu W."/>
            <person name="Santuari L."/>
            <person name="Cao Q."/>
            <person name="Sharma T."/>
            <person name="Shen D."/>
            <person name="Roswanjaya Y."/>
            <person name="Wardhani T."/>
            <person name="Kalhor M.S."/>
            <person name="Jansen J."/>
            <person name="Van den Hoogen J."/>
            <person name="Gungor B."/>
            <person name="Hartog M."/>
            <person name="Hontelez J."/>
            <person name="Verver J."/>
            <person name="Yang W.-C."/>
            <person name="Schijlen E."/>
            <person name="Repin R."/>
            <person name="Schilthuizen M."/>
            <person name="Schranz E."/>
            <person name="Heidstra R."/>
            <person name="Miyata K."/>
            <person name="Fedorova E."/>
            <person name="Kohlen W."/>
            <person name="Bisseling T."/>
            <person name="Smit S."/>
            <person name="Geurts R."/>
        </authorList>
    </citation>
    <scope>NUCLEOTIDE SEQUENCE [LARGE SCALE GENOMIC DNA]</scope>
    <source>
        <strain evidence="2">cv. RG33-2</strain>
    </source>
</reference>
<protein>
    <submittedName>
        <fullName evidence="1">Uncharacterized protein</fullName>
    </submittedName>
</protein>
<sequence length="104" mass="12087">MKSVVVTEYLQTETDTQCHLLLPLKPLLDKATLLTNERDLSEEPTTITLPRLTREAMEAIVPCMLPPTTTKFYDKFILFLYNSWKILITRGKIQQKTTILQKFD</sequence>
<evidence type="ECO:0000313" key="2">
    <source>
        <dbReference type="Proteomes" id="UP000237000"/>
    </source>
</evidence>
<keyword evidence="2" id="KW-1185">Reference proteome</keyword>
<dbReference type="Proteomes" id="UP000237000">
    <property type="component" value="Unassembled WGS sequence"/>
</dbReference>
<accession>A0A2P5FZL6</accession>
<dbReference type="OrthoDB" id="10318106at2759"/>
<organism evidence="1 2">
    <name type="scientific">Trema orientale</name>
    <name type="common">Charcoal tree</name>
    <name type="synonym">Celtis orientalis</name>
    <dbReference type="NCBI Taxonomy" id="63057"/>
    <lineage>
        <taxon>Eukaryota</taxon>
        <taxon>Viridiplantae</taxon>
        <taxon>Streptophyta</taxon>
        <taxon>Embryophyta</taxon>
        <taxon>Tracheophyta</taxon>
        <taxon>Spermatophyta</taxon>
        <taxon>Magnoliopsida</taxon>
        <taxon>eudicotyledons</taxon>
        <taxon>Gunneridae</taxon>
        <taxon>Pentapetalae</taxon>
        <taxon>rosids</taxon>
        <taxon>fabids</taxon>
        <taxon>Rosales</taxon>
        <taxon>Cannabaceae</taxon>
        <taxon>Trema</taxon>
    </lineage>
</organism>
<dbReference type="EMBL" id="JXTC01000003">
    <property type="protein sequence ID" value="POO03232.1"/>
    <property type="molecule type" value="Genomic_DNA"/>
</dbReference>
<comment type="caution">
    <text evidence="1">The sequence shown here is derived from an EMBL/GenBank/DDBJ whole genome shotgun (WGS) entry which is preliminary data.</text>
</comment>
<gene>
    <name evidence="1" type="ORF">TorRG33x02_012930</name>
</gene>
<proteinExistence type="predicted"/>
<dbReference type="AlphaFoldDB" id="A0A2P5FZL6"/>
<evidence type="ECO:0000313" key="1">
    <source>
        <dbReference type="EMBL" id="POO03232.1"/>
    </source>
</evidence>
<dbReference type="InParanoid" id="A0A2P5FZL6"/>
<name>A0A2P5FZL6_TREOI</name>